<keyword evidence="2" id="KW-0812">Transmembrane</keyword>
<feature type="compositionally biased region" description="Acidic residues" evidence="1">
    <location>
        <begin position="260"/>
        <end position="270"/>
    </location>
</feature>
<feature type="region of interest" description="Disordered" evidence="1">
    <location>
        <begin position="1"/>
        <end position="24"/>
    </location>
</feature>
<evidence type="ECO:0000256" key="1">
    <source>
        <dbReference type="SAM" id="MobiDB-lite"/>
    </source>
</evidence>
<dbReference type="GeneID" id="87926904"/>
<name>A0ABR0HW09_9PEZI</name>
<feature type="region of interest" description="Disordered" evidence="1">
    <location>
        <begin position="222"/>
        <end position="310"/>
    </location>
</feature>
<feature type="compositionally biased region" description="Low complexity" evidence="1">
    <location>
        <begin position="224"/>
        <end position="246"/>
    </location>
</feature>
<feature type="transmembrane region" description="Helical" evidence="2">
    <location>
        <begin position="315"/>
        <end position="337"/>
    </location>
</feature>
<feature type="compositionally biased region" description="Low complexity" evidence="1">
    <location>
        <begin position="289"/>
        <end position="301"/>
    </location>
</feature>
<comment type="caution">
    <text evidence="3">The sequence shown here is derived from an EMBL/GenBank/DDBJ whole genome shotgun (WGS) entry which is preliminary data.</text>
</comment>
<protein>
    <submittedName>
        <fullName evidence="3">Uncharacterized protein</fullName>
    </submittedName>
</protein>
<evidence type="ECO:0000313" key="4">
    <source>
        <dbReference type="Proteomes" id="UP001326199"/>
    </source>
</evidence>
<dbReference type="RefSeq" id="XP_062769486.1">
    <property type="nucleotide sequence ID" value="XM_062906561.1"/>
</dbReference>
<keyword evidence="2" id="KW-0472">Membrane</keyword>
<organism evidence="3 4">
    <name type="scientific">Podospora pseudopauciseta</name>
    <dbReference type="NCBI Taxonomy" id="2093780"/>
    <lineage>
        <taxon>Eukaryota</taxon>
        <taxon>Fungi</taxon>
        <taxon>Dikarya</taxon>
        <taxon>Ascomycota</taxon>
        <taxon>Pezizomycotina</taxon>
        <taxon>Sordariomycetes</taxon>
        <taxon>Sordariomycetidae</taxon>
        <taxon>Sordariales</taxon>
        <taxon>Podosporaceae</taxon>
        <taxon>Podospora</taxon>
    </lineage>
</organism>
<dbReference type="EMBL" id="JAFFHB010000001">
    <property type="protein sequence ID" value="KAK4672164.1"/>
    <property type="molecule type" value="Genomic_DNA"/>
</dbReference>
<keyword evidence="4" id="KW-1185">Reference proteome</keyword>
<dbReference type="Proteomes" id="UP001326199">
    <property type="component" value="Unassembled WGS sequence"/>
</dbReference>
<proteinExistence type="predicted"/>
<keyword evidence="2" id="KW-1133">Transmembrane helix</keyword>
<sequence>MPHTLGLSALSGQNNHRKHSQQKTTMSATVLIGQAPTNLGPLTTTFTPPPECTVAVGAGRGGFLGDLFGGGDDKSIAYLGQACSRNRAVDDTACWPATSEGAESKKAPLNGWGFYSPGLHCPVGYATACAATGGSGGGSGWPVQFRLLAGETAVGCCPSGYGCANINGQTCTLVVTSSTIPTVTCDGSKSQNFGFQTVPDPEASITAFSMFAPMIQINWQSSDRPATTTSSTGTGSTASSTRPTTSNPLASASGTKVIDTEDESAEETLVLDDNSQATGTGRVPTRTLGAPGSASDAADASSGEDSEGLSSNVKVGLGVVGASVVLLALVIGLFWCWRKRKNAAEEQELDRLYGQKTATGSTSDLTRSDEIPGWCRGQRLATPTQKEPFFRESLREMRMPAEPYQHGGSPYFRDPGYRV</sequence>
<reference evidence="3 4" key="1">
    <citation type="journal article" date="2023" name="bioRxiv">
        <title>High-quality genome assemblies of four members of thePodospora anserinaspecies complex.</title>
        <authorList>
            <person name="Ament-Velasquez S.L."/>
            <person name="Vogan A.A."/>
            <person name="Wallerman O."/>
            <person name="Hartmann F."/>
            <person name="Gautier V."/>
            <person name="Silar P."/>
            <person name="Giraud T."/>
            <person name="Johannesson H."/>
        </authorList>
    </citation>
    <scope>NUCLEOTIDE SEQUENCE [LARGE SCALE GENOMIC DNA]</scope>
    <source>
        <strain evidence="3 4">CBS 411.78</strain>
    </source>
</reference>
<evidence type="ECO:0000313" key="3">
    <source>
        <dbReference type="EMBL" id="KAK4672164.1"/>
    </source>
</evidence>
<evidence type="ECO:0000256" key="2">
    <source>
        <dbReference type="SAM" id="Phobius"/>
    </source>
</evidence>
<gene>
    <name evidence="3" type="ORF">QC763_100190</name>
</gene>
<accession>A0ABR0HW09</accession>